<evidence type="ECO:0000313" key="3">
    <source>
        <dbReference type="Proteomes" id="UP001597448"/>
    </source>
</evidence>
<dbReference type="Gene3D" id="3.40.109.10">
    <property type="entry name" value="NADH Oxidase"/>
    <property type="match status" value="2"/>
</dbReference>
<name>A0ABW5F0N0_9BACL</name>
<dbReference type="RefSeq" id="WP_209991303.1">
    <property type="nucleotide sequence ID" value="NZ_JBHUKY010000007.1"/>
</dbReference>
<organism evidence="2 3">
    <name type="scientific">Paenibacillus rhizoplanae</name>
    <dbReference type="NCBI Taxonomy" id="1917181"/>
    <lineage>
        <taxon>Bacteria</taxon>
        <taxon>Bacillati</taxon>
        <taxon>Bacillota</taxon>
        <taxon>Bacilli</taxon>
        <taxon>Bacillales</taxon>
        <taxon>Paenibacillaceae</taxon>
        <taxon>Paenibacillus</taxon>
    </lineage>
</organism>
<dbReference type="Pfam" id="PF00881">
    <property type="entry name" value="Nitroreductase"/>
    <property type="match status" value="1"/>
</dbReference>
<comment type="caution">
    <text evidence="2">The sequence shown here is derived from an EMBL/GenBank/DDBJ whole genome shotgun (WGS) entry which is preliminary data.</text>
</comment>
<reference evidence="3" key="1">
    <citation type="journal article" date="2019" name="Int. J. Syst. Evol. Microbiol.">
        <title>The Global Catalogue of Microorganisms (GCM) 10K type strain sequencing project: providing services to taxonomists for standard genome sequencing and annotation.</title>
        <authorList>
            <consortium name="The Broad Institute Genomics Platform"/>
            <consortium name="The Broad Institute Genome Sequencing Center for Infectious Disease"/>
            <person name="Wu L."/>
            <person name="Ma J."/>
        </authorList>
    </citation>
    <scope>NUCLEOTIDE SEQUENCE [LARGE SCALE GENOMIC DNA]</scope>
    <source>
        <strain evidence="3">CCM 8725</strain>
    </source>
</reference>
<evidence type="ECO:0000259" key="1">
    <source>
        <dbReference type="Pfam" id="PF00881"/>
    </source>
</evidence>
<dbReference type="InterPro" id="IPR029479">
    <property type="entry name" value="Nitroreductase"/>
</dbReference>
<dbReference type="InterPro" id="IPR000415">
    <property type="entry name" value="Nitroreductase-like"/>
</dbReference>
<evidence type="ECO:0000313" key="2">
    <source>
        <dbReference type="EMBL" id="MFD2408600.1"/>
    </source>
</evidence>
<dbReference type="Proteomes" id="UP001597448">
    <property type="component" value="Unassembled WGS sequence"/>
</dbReference>
<dbReference type="EMBL" id="JBHUKY010000007">
    <property type="protein sequence ID" value="MFD2408600.1"/>
    <property type="molecule type" value="Genomic_DNA"/>
</dbReference>
<gene>
    <name evidence="2" type="ORF">ACFSX3_01890</name>
</gene>
<dbReference type="PANTHER" id="PTHR43821">
    <property type="entry name" value="NAD(P)H NITROREDUCTASE YDJA-RELATED"/>
    <property type="match status" value="1"/>
</dbReference>
<keyword evidence="3" id="KW-1185">Reference proteome</keyword>
<dbReference type="PANTHER" id="PTHR43821:SF1">
    <property type="entry name" value="NAD(P)H NITROREDUCTASE YDJA-RELATED"/>
    <property type="match status" value="1"/>
</dbReference>
<dbReference type="SUPFAM" id="SSF55469">
    <property type="entry name" value="FMN-dependent nitroreductase-like"/>
    <property type="match status" value="2"/>
</dbReference>
<accession>A0ABW5F0N0</accession>
<sequence>MKDVFTTVRERRTIRRFSAAPVEQERIVALLNEAAGLYEAEGTPHWRCLYFGTPESREELAESMTAKVTGSRLGKLLPAPMIELLKKQITGTPAHVIFIAESAGTERERDENYAAVCSIMQTFQLLGWEQGLGMLWYSDPMILSESFYKLIGWREGERFAGILEIGYFDKAPRGRKRTPPERSWTTIGEDSSQLADTTPFSAYNVLRLLNEAVWAPNDGMREPWRFIYVTGDRTEATGKLLFSEEAPSPPFLLVVAREEMDPHKQDEDYAAVCSLIQNFQLLAQSEGWHIRRRIPVWVYDRKQCESFGLRPLERIVAVLEAGVPMRYSNSGFRSPAVKITIY</sequence>
<proteinExistence type="predicted"/>
<protein>
    <submittedName>
        <fullName evidence="2">Nitroreductase family protein</fullName>
    </submittedName>
</protein>
<feature type="domain" description="Nitroreductase" evidence="1">
    <location>
        <begin position="8"/>
        <end position="167"/>
    </location>
</feature>
<dbReference type="InterPro" id="IPR052530">
    <property type="entry name" value="NAD(P)H_nitroreductase"/>
</dbReference>